<evidence type="ECO:0000256" key="4">
    <source>
        <dbReference type="ARBA" id="ARBA00022827"/>
    </source>
</evidence>
<dbReference type="SUPFAM" id="SSF51971">
    <property type="entry name" value="Nucleotide-binding domain"/>
    <property type="match status" value="1"/>
</dbReference>
<keyword evidence="3" id="KW-0285">Flavoprotein</keyword>
<dbReference type="InterPro" id="IPR006076">
    <property type="entry name" value="FAD-dep_OxRdtase"/>
</dbReference>
<organism evidence="8 9">
    <name type="scientific">Habropoda laboriosa</name>
    <dbReference type="NCBI Taxonomy" id="597456"/>
    <lineage>
        <taxon>Eukaryota</taxon>
        <taxon>Metazoa</taxon>
        <taxon>Ecdysozoa</taxon>
        <taxon>Arthropoda</taxon>
        <taxon>Hexapoda</taxon>
        <taxon>Insecta</taxon>
        <taxon>Pterygota</taxon>
        <taxon>Neoptera</taxon>
        <taxon>Endopterygota</taxon>
        <taxon>Hymenoptera</taxon>
        <taxon>Apocrita</taxon>
        <taxon>Aculeata</taxon>
        <taxon>Apoidea</taxon>
        <taxon>Anthophila</taxon>
        <taxon>Apidae</taxon>
        <taxon>Habropoda</taxon>
    </lineage>
</organism>
<protein>
    <submittedName>
        <fullName evidence="8">D-aspartate oxidase</fullName>
    </submittedName>
</protein>
<comment type="cofactor">
    <cofactor evidence="1 6">
        <name>FAD</name>
        <dbReference type="ChEBI" id="CHEBI:57692"/>
    </cofactor>
</comment>
<comment type="similarity">
    <text evidence="2">Belongs to the DAMOX/DASOX family.</text>
</comment>
<accession>A0A0L7QQX9</accession>
<feature type="binding site" evidence="6">
    <location>
        <position position="308"/>
    </location>
    <ligand>
        <name>D-dopa</name>
        <dbReference type="ChEBI" id="CHEBI:149689"/>
    </ligand>
</feature>
<dbReference type="Pfam" id="PF01266">
    <property type="entry name" value="DAO"/>
    <property type="match status" value="1"/>
</dbReference>
<dbReference type="AlphaFoldDB" id="A0A0L7QQX9"/>
<evidence type="ECO:0000256" key="6">
    <source>
        <dbReference type="PIRSR" id="PIRSR000189-1"/>
    </source>
</evidence>
<feature type="binding site" evidence="6">
    <location>
        <position position="221"/>
    </location>
    <ligand>
        <name>D-dopa</name>
        <dbReference type="ChEBI" id="CHEBI:149689"/>
    </ligand>
</feature>
<dbReference type="STRING" id="597456.A0A0L7QQX9"/>
<evidence type="ECO:0000313" key="8">
    <source>
        <dbReference type="EMBL" id="KOC60896.1"/>
    </source>
</evidence>
<keyword evidence="4 6" id="KW-0274">FAD</keyword>
<dbReference type="OrthoDB" id="2015447at2759"/>
<gene>
    <name evidence="8" type="ORF">WH47_05674</name>
</gene>
<dbReference type="SUPFAM" id="SSF54373">
    <property type="entry name" value="FAD-linked reductases, C-terminal domain"/>
    <property type="match status" value="1"/>
</dbReference>
<feature type="domain" description="FAD dependent oxidoreductase" evidence="7">
    <location>
        <begin position="2"/>
        <end position="323"/>
    </location>
</feature>
<dbReference type="Gene3D" id="3.30.9.10">
    <property type="entry name" value="D-Amino Acid Oxidase, subunit A, domain 2"/>
    <property type="match status" value="1"/>
</dbReference>
<feature type="binding site" evidence="6">
    <location>
        <position position="182"/>
    </location>
    <ligand>
        <name>FAD</name>
        <dbReference type="ChEBI" id="CHEBI:57692"/>
    </ligand>
</feature>
<feature type="binding site" evidence="6">
    <location>
        <position position="277"/>
    </location>
    <ligand>
        <name>D-dopa</name>
        <dbReference type="ChEBI" id="CHEBI:149689"/>
    </ligand>
</feature>
<evidence type="ECO:0000256" key="5">
    <source>
        <dbReference type="ARBA" id="ARBA00023002"/>
    </source>
</evidence>
<dbReference type="EMBL" id="KQ414786">
    <property type="protein sequence ID" value="KOC60896.1"/>
    <property type="molecule type" value="Genomic_DNA"/>
</dbReference>
<keyword evidence="9" id="KW-1185">Reference proteome</keyword>
<keyword evidence="5" id="KW-0560">Oxidoreductase</keyword>
<dbReference type="Proteomes" id="UP000053825">
    <property type="component" value="Unassembled WGS sequence"/>
</dbReference>
<evidence type="ECO:0000256" key="3">
    <source>
        <dbReference type="ARBA" id="ARBA00022630"/>
    </source>
</evidence>
<dbReference type="GO" id="GO:0071949">
    <property type="term" value="F:FAD binding"/>
    <property type="evidence" value="ECO:0007669"/>
    <property type="project" value="InterPro"/>
</dbReference>
<name>A0A0L7QQX9_9HYME</name>
<dbReference type="InterPro" id="IPR006181">
    <property type="entry name" value="D-amino_acid_oxidase_CS"/>
</dbReference>
<dbReference type="GO" id="GO:0003884">
    <property type="term" value="F:D-amino-acid oxidase activity"/>
    <property type="evidence" value="ECO:0007669"/>
    <property type="project" value="InterPro"/>
</dbReference>
<sequence length="336" mass="37729">MKVAVVGGGIIGLTTALQLKHELHNAEVTVFASDFDDTVSHVAAGIFRVGSSYSGRTEKITREWIRESYEYYDDIRKSQESSFAGVTAVSGYIFANSSPEAVKNYWMEELVPIYRRATNEEFQLVEGNWKYGSFFTTLLTECKLHLPWARRKLQETGTKLITKKFNTLTQLATEWDLIMNCTGLGARSLCNDKRLVAIRGQVLKVKAPWVKTFFYGELDTYIIPGFDSIVTLGGTRNFDSENIKLCPHDSTAIRERCENFLPVLKKAQVVREEVGLRPHRENNVRVEAEQIVNGFSKAILVHNYGHGGYGVCTAPGTAKYAVNLAKEMHKSSIAKL</sequence>
<evidence type="ECO:0000259" key="7">
    <source>
        <dbReference type="Pfam" id="PF01266"/>
    </source>
</evidence>
<evidence type="ECO:0000256" key="1">
    <source>
        <dbReference type="ARBA" id="ARBA00001974"/>
    </source>
</evidence>
<dbReference type="PANTHER" id="PTHR11530">
    <property type="entry name" value="D-AMINO ACID OXIDASE"/>
    <property type="match status" value="1"/>
</dbReference>
<dbReference type="PANTHER" id="PTHR11530:SF17">
    <property type="entry name" value="RE49860P"/>
    <property type="match status" value="1"/>
</dbReference>
<proteinExistence type="inferred from homology"/>
<dbReference type="GO" id="GO:0019478">
    <property type="term" value="P:D-amino acid catabolic process"/>
    <property type="evidence" value="ECO:0007669"/>
    <property type="project" value="TreeGrafter"/>
</dbReference>
<dbReference type="PIRSF" id="PIRSF000189">
    <property type="entry name" value="D-aa_oxidase"/>
    <property type="match status" value="1"/>
</dbReference>
<dbReference type="GO" id="GO:0005737">
    <property type="term" value="C:cytoplasm"/>
    <property type="evidence" value="ECO:0007669"/>
    <property type="project" value="TreeGrafter"/>
</dbReference>
<dbReference type="PROSITE" id="PS00677">
    <property type="entry name" value="DAO"/>
    <property type="match status" value="1"/>
</dbReference>
<reference evidence="8 9" key="1">
    <citation type="submission" date="2015-07" db="EMBL/GenBank/DDBJ databases">
        <title>The genome of Habropoda laboriosa.</title>
        <authorList>
            <person name="Pan H."/>
            <person name="Kapheim K."/>
        </authorList>
    </citation>
    <scope>NUCLEOTIDE SEQUENCE [LARGE SCALE GENOMIC DNA]</scope>
    <source>
        <strain evidence="8">0110345459</strain>
    </source>
</reference>
<evidence type="ECO:0000313" key="9">
    <source>
        <dbReference type="Proteomes" id="UP000053825"/>
    </source>
</evidence>
<evidence type="ECO:0000256" key="2">
    <source>
        <dbReference type="ARBA" id="ARBA00006730"/>
    </source>
</evidence>
<dbReference type="Gene3D" id="3.40.50.720">
    <property type="entry name" value="NAD(P)-binding Rossmann-like Domain"/>
    <property type="match status" value="1"/>
</dbReference>
<dbReference type="InterPro" id="IPR023209">
    <property type="entry name" value="DAO"/>
</dbReference>